<dbReference type="EMBL" id="RCHU01000500">
    <property type="protein sequence ID" value="TKS03816.1"/>
    <property type="molecule type" value="Genomic_DNA"/>
</dbReference>
<keyword evidence="2" id="KW-0812">Transmembrane</keyword>
<reference evidence="3" key="1">
    <citation type="submission" date="2018-10" db="EMBL/GenBank/DDBJ databases">
        <title>Population genomic analysis revealed the cold adaptation of white poplar.</title>
        <authorList>
            <person name="Liu Y.-J."/>
        </authorList>
    </citation>
    <scope>NUCLEOTIDE SEQUENCE [LARGE SCALE GENOMIC DNA]</scope>
    <source>
        <strain evidence="3">PAL-ZL1</strain>
    </source>
</reference>
<feature type="transmembrane region" description="Helical" evidence="2">
    <location>
        <begin position="39"/>
        <end position="60"/>
    </location>
</feature>
<gene>
    <name evidence="3" type="ORF">D5086_0000149620</name>
</gene>
<dbReference type="PANTHER" id="PTHR36349:SF1">
    <property type="entry name" value="CLAVATA3_ESR (CLE) GENE FAMILY MEMBER"/>
    <property type="match status" value="1"/>
</dbReference>
<keyword evidence="2" id="KW-1133">Transmembrane helix</keyword>
<evidence type="ECO:0000256" key="2">
    <source>
        <dbReference type="SAM" id="Phobius"/>
    </source>
</evidence>
<protein>
    <submittedName>
        <fullName evidence="3">Uncharacterized protein</fullName>
    </submittedName>
</protein>
<dbReference type="AlphaFoldDB" id="A0A4V6A8P7"/>
<evidence type="ECO:0000313" key="3">
    <source>
        <dbReference type="EMBL" id="TKS03816.1"/>
    </source>
</evidence>
<accession>A0A4V6A8P7</accession>
<name>A0A4V6A8P7_POPAL</name>
<dbReference type="GO" id="GO:0033612">
    <property type="term" value="F:receptor serine/threonine kinase binding"/>
    <property type="evidence" value="ECO:0007669"/>
    <property type="project" value="InterPro"/>
</dbReference>
<feature type="transmembrane region" description="Helical" evidence="2">
    <location>
        <begin position="6"/>
        <end position="27"/>
    </location>
</feature>
<comment type="caution">
    <text evidence="3">The sequence shown here is derived from an EMBL/GenBank/DDBJ whole genome shotgun (WGS) entry which is preliminary data.</text>
</comment>
<proteinExistence type="predicted"/>
<dbReference type="PANTHER" id="PTHR36349">
    <property type="entry name" value="PROTEIN CLAVATA 3"/>
    <property type="match status" value="1"/>
</dbReference>
<keyword evidence="2" id="KW-0472">Membrane</keyword>
<feature type="region of interest" description="Disordered" evidence="1">
    <location>
        <begin position="102"/>
        <end position="135"/>
    </location>
</feature>
<sequence>MAFGDGLSRFSSISIALIILTFVLMALVHSSRSCKFKIIPFFLSLVQVRILCVCLASFIIRFTNMACNLIMFAMHETTVAAGNRARASEQDIHQSYKITRMGKGASSLVTDEESERQVPTGPDPLHHNNNPTTRP</sequence>
<dbReference type="InterPro" id="IPR044962">
    <property type="entry name" value="CLV3/ESR"/>
</dbReference>
<organism evidence="3">
    <name type="scientific">Populus alba</name>
    <name type="common">White poplar</name>
    <dbReference type="NCBI Taxonomy" id="43335"/>
    <lineage>
        <taxon>Eukaryota</taxon>
        <taxon>Viridiplantae</taxon>
        <taxon>Streptophyta</taxon>
        <taxon>Embryophyta</taxon>
        <taxon>Tracheophyta</taxon>
        <taxon>Spermatophyta</taxon>
        <taxon>Magnoliopsida</taxon>
        <taxon>eudicotyledons</taxon>
        <taxon>Gunneridae</taxon>
        <taxon>Pentapetalae</taxon>
        <taxon>rosids</taxon>
        <taxon>fabids</taxon>
        <taxon>Malpighiales</taxon>
        <taxon>Salicaceae</taxon>
        <taxon>Saliceae</taxon>
        <taxon>Populus</taxon>
    </lineage>
</organism>
<evidence type="ECO:0000256" key="1">
    <source>
        <dbReference type="SAM" id="MobiDB-lite"/>
    </source>
</evidence>